<keyword evidence="1" id="KW-0812">Transmembrane</keyword>
<proteinExistence type="predicted"/>
<protein>
    <submittedName>
        <fullName evidence="2">Uncharacterized protein</fullName>
    </submittedName>
</protein>
<dbReference type="Proteomes" id="UP000694287">
    <property type="component" value="Unassembled WGS sequence"/>
</dbReference>
<feature type="transmembrane region" description="Helical" evidence="1">
    <location>
        <begin position="63"/>
        <end position="85"/>
    </location>
</feature>
<feature type="transmembrane region" description="Helical" evidence="1">
    <location>
        <begin position="12"/>
        <end position="31"/>
    </location>
</feature>
<feature type="transmembrane region" description="Helical" evidence="1">
    <location>
        <begin position="97"/>
        <end position="116"/>
    </location>
</feature>
<dbReference type="RefSeq" id="WP_218605787.1">
    <property type="nucleotide sequence ID" value="NZ_JADQDJ010000429.1"/>
</dbReference>
<evidence type="ECO:0000313" key="2">
    <source>
        <dbReference type="EMBL" id="MBW0133198.1"/>
    </source>
</evidence>
<comment type="caution">
    <text evidence="2">The sequence shown here is derived from an EMBL/GenBank/DDBJ whole genome shotgun (WGS) entry which is preliminary data.</text>
</comment>
<feature type="transmembrane region" description="Helical" evidence="1">
    <location>
        <begin position="37"/>
        <end position="56"/>
    </location>
</feature>
<gene>
    <name evidence="2" type="ORF">I4I81_02860</name>
</gene>
<keyword evidence="1" id="KW-1133">Transmembrane helix</keyword>
<evidence type="ECO:0000313" key="3">
    <source>
        <dbReference type="Proteomes" id="UP000694287"/>
    </source>
</evidence>
<dbReference type="EMBL" id="JADQDK010000001">
    <property type="protein sequence ID" value="MBW0133198.1"/>
    <property type="molecule type" value="Genomic_DNA"/>
</dbReference>
<evidence type="ECO:0000256" key="1">
    <source>
        <dbReference type="SAM" id="Phobius"/>
    </source>
</evidence>
<name>A0ABS6UMR4_9PSEU</name>
<keyword evidence="3" id="KW-1185">Reference proteome</keyword>
<accession>A0ABS6UMR4</accession>
<sequence length="127" mass="13340">MPAKTRTIRRAAAVAVALAGILHLVLVPEYLAELPWLGVSFLVAAAGTGWAAYRLWGRDDSAAWAVGGVLSAGMIVGFLVSRTAGLLGYLSPDVTEGIPALVVELAFLGLFAYRTVTATRPVGARRF</sequence>
<keyword evidence="1" id="KW-0472">Membrane</keyword>
<reference evidence="2 3" key="1">
    <citation type="submission" date="2020-11" db="EMBL/GenBank/DDBJ databases">
        <title>Pseudonocardia abyssalis sp. nov. and Pseudonocardia oceani sp. nov., description and phylogenomic analysis of two novel actinomycetes isolated from the deep Southern Ocean.</title>
        <authorList>
            <person name="Parra J."/>
        </authorList>
    </citation>
    <scope>NUCLEOTIDE SEQUENCE [LARGE SCALE GENOMIC DNA]</scope>
    <source>
        <strain evidence="2 3">KRD-168</strain>
    </source>
</reference>
<organism evidence="2 3">
    <name type="scientific">Pseudonocardia abyssalis</name>
    <dbReference type="NCBI Taxonomy" id="2792008"/>
    <lineage>
        <taxon>Bacteria</taxon>
        <taxon>Bacillati</taxon>
        <taxon>Actinomycetota</taxon>
        <taxon>Actinomycetes</taxon>
        <taxon>Pseudonocardiales</taxon>
        <taxon>Pseudonocardiaceae</taxon>
        <taxon>Pseudonocardia</taxon>
    </lineage>
</organism>